<name>A0A1D2M934_ORCCI</name>
<sequence length="242" mass="28262">MFIIHSACYRLRSVDETDYPFYPLDKPKMEPTIRYIERDCVNRSFVVFADIGYHISHMDLLGISYSVRAFRHLLLKHAPTCGITLLTYSPTTFWYTTENPSSGSALVDKRMSQPYMEMFTRIESRSVLSDALQFGNKFKLAHEKRIKKRFTYFVLVTKSLSMEESIKSRHAINEAISIGINICICGVITTKWSTTVAELSKLFDNKSEAYCIATTELLEKKFRDNFFRVYYDCFERFEQISK</sequence>
<dbReference type="EMBL" id="LJIJ01002599">
    <property type="protein sequence ID" value="ODM89485.1"/>
    <property type="molecule type" value="Genomic_DNA"/>
</dbReference>
<gene>
    <name evidence="1" type="ORF">Ocin01_17197</name>
</gene>
<protein>
    <submittedName>
        <fullName evidence="1">Uncharacterized protein</fullName>
    </submittedName>
</protein>
<evidence type="ECO:0000313" key="1">
    <source>
        <dbReference type="EMBL" id="ODM89485.1"/>
    </source>
</evidence>
<organism evidence="1 2">
    <name type="scientific">Orchesella cincta</name>
    <name type="common">Springtail</name>
    <name type="synonym">Podura cincta</name>
    <dbReference type="NCBI Taxonomy" id="48709"/>
    <lineage>
        <taxon>Eukaryota</taxon>
        <taxon>Metazoa</taxon>
        <taxon>Ecdysozoa</taxon>
        <taxon>Arthropoda</taxon>
        <taxon>Hexapoda</taxon>
        <taxon>Collembola</taxon>
        <taxon>Entomobryomorpha</taxon>
        <taxon>Entomobryoidea</taxon>
        <taxon>Orchesellidae</taxon>
        <taxon>Orchesellinae</taxon>
        <taxon>Orchesella</taxon>
    </lineage>
</organism>
<dbReference type="AlphaFoldDB" id="A0A1D2M934"/>
<comment type="caution">
    <text evidence="1">The sequence shown here is derived from an EMBL/GenBank/DDBJ whole genome shotgun (WGS) entry which is preliminary data.</text>
</comment>
<accession>A0A1D2M934</accession>
<keyword evidence="2" id="KW-1185">Reference proteome</keyword>
<evidence type="ECO:0000313" key="2">
    <source>
        <dbReference type="Proteomes" id="UP000094527"/>
    </source>
</evidence>
<dbReference type="Proteomes" id="UP000094527">
    <property type="component" value="Unassembled WGS sequence"/>
</dbReference>
<reference evidence="1 2" key="1">
    <citation type="journal article" date="2016" name="Genome Biol. Evol.">
        <title>Gene Family Evolution Reflects Adaptation to Soil Environmental Stressors in the Genome of the Collembolan Orchesella cincta.</title>
        <authorList>
            <person name="Faddeeva-Vakhrusheva A."/>
            <person name="Derks M.F."/>
            <person name="Anvar S.Y."/>
            <person name="Agamennone V."/>
            <person name="Suring W."/>
            <person name="Smit S."/>
            <person name="van Straalen N.M."/>
            <person name="Roelofs D."/>
        </authorList>
    </citation>
    <scope>NUCLEOTIDE SEQUENCE [LARGE SCALE GENOMIC DNA]</scope>
    <source>
        <tissue evidence="1">Mixed pool</tissue>
    </source>
</reference>
<proteinExistence type="predicted"/>